<comment type="caution">
    <text evidence="1">The sequence shown here is derived from an EMBL/GenBank/DDBJ whole genome shotgun (WGS) entry which is preliminary data.</text>
</comment>
<gene>
    <name evidence="1" type="ORF">SNE40_016354</name>
</gene>
<evidence type="ECO:0000313" key="1">
    <source>
        <dbReference type="EMBL" id="KAK6172758.1"/>
    </source>
</evidence>
<reference evidence="1 2" key="1">
    <citation type="submission" date="2024-01" db="EMBL/GenBank/DDBJ databases">
        <title>The genome of the rayed Mediterranean limpet Patella caerulea (Linnaeus, 1758).</title>
        <authorList>
            <person name="Anh-Thu Weber A."/>
            <person name="Halstead-Nussloch G."/>
        </authorList>
    </citation>
    <scope>NUCLEOTIDE SEQUENCE [LARGE SCALE GENOMIC DNA]</scope>
    <source>
        <strain evidence="1">AATW-2023a</strain>
        <tissue evidence="1">Whole specimen</tissue>
    </source>
</reference>
<protein>
    <submittedName>
        <fullName evidence="1">Uncharacterized protein</fullName>
    </submittedName>
</protein>
<keyword evidence="2" id="KW-1185">Reference proteome</keyword>
<dbReference type="PANTHER" id="PTHR46704">
    <property type="entry name" value="CXC DOMAIN-CONTAINING PROTEIN-RELATED"/>
    <property type="match status" value="1"/>
</dbReference>
<evidence type="ECO:0000313" key="2">
    <source>
        <dbReference type="Proteomes" id="UP001347796"/>
    </source>
</evidence>
<sequence>MNASDMSCIYSTLRFVVAECKRHQIKPILTFDQPLWWKAQLIVANEPVDSDLSSLILRLGGFHTEMSFLGCIGNVMSASGLEELLGVVYAQNTVGHMMSGKALARAV</sequence>
<accession>A0AAN8JCZ8</accession>
<organism evidence="1 2">
    <name type="scientific">Patella caerulea</name>
    <name type="common">Rayed Mediterranean limpet</name>
    <dbReference type="NCBI Taxonomy" id="87958"/>
    <lineage>
        <taxon>Eukaryota</taxon>
        <taxon>Metazoa</taxon>
        <taxon>Spiralia</taxon>
        <taxon>Lophotrochozoa</taxon>
        <taxon>Mollusca</taxon>
        <taxon>Gastropoda</taxon>
        <taxon>Patellogastropoda</taxon>
        <taxon>Patelloidea</taxon>
        <taxon>Patellidae</taxon>
        <taxon>Patella</taxon>
    </lineage>
</organism>
<dbReference type="EMBL" id="JAZGQO010000011">
    <property type="protein sequence ID" value="KAK6172758.1"/>
    <property type="molecule type" value="Genomic_DNA"/>
</dbReference>
<dbReference type="PANTHER" id="PTHR46704:SF1">
    <property type="entry name" value="TELOMERE LENGTH REGULATION PROTEIN TEL2 HOMOLOG"/>
    <property type="match status" value="1"/>
</dbReference>
<dbReference type="Proteomes" id="UP001347796">
    <property type="component" value="Unassembled WGS sequence"/>
</dbReference>
<name>A0AAN8JCZ8_PATCE</name>
<dbReference type="AlphaFoldDB" id="A0AAN8JCZ8"/>
<proteinExistence type="predicted"/>